<keyword evidence="6" id="KW-1185">Reference proteome</keyword>
<keyword evidence="3 4" id="KW-0808">Transferase</keyword>
<dbReference type="RefSeq" id="WP_073050260.1">
    <property type="nucleotide sequence ID" value="NZ_FQZL01000025.1"/>
</dbReference>
<evidence type="ECO:0000256" key="3">
    <source>
        <dbReference type="ARBA" id="ARBA00022679"/>
    </source>
</evidence>
<dbReference type="PIRSF" id="PIRSF037567">
    <property type="entry name" value="MTTB_MeTrfase"/>
    <property type="match status" value="1"/>
</dbReference>
<proteinExistence type="inferred from homology"/>
<evidence type="ECO:0000313" key="5">
    <source>
        <dbReference type="EMBL" id="SHJ56885.1"/>
    </source>
</evidence>
<dbReference type="InterPro" id="IPR038601">
    <property type="entry name" value="MttB-like_sf"/>
</dbReference>
<name>A0A1M6KD61_9FIRM</name>
<dbReference type="Pfam" id="PF06253">
    <property type="entry name" value="MTTB"/>
    <property type="match status" value="1"/>
</dbReference>
<dbReference type="GO" id="GO:0008168">
    <property type="term" value="F:methyltransferase activity"/>
    <property type="evidence" value="ECO:0007669"/>
    <property type="project" value="UniProtKB-KW"/>
</dbReference>
<protein>
    <recommendedName>
        <fullName evidence="4">Methyltransferase</fullName>
        <ecNumber evidence="4">2.1.1.-</ecNumber>
    </recommendedName>
</protein>
<organism evidence="5 6">
    <name type="scientific">Dethiosulfatibacter aminovorans DSM 17477</name>
    <dbReference type="NCBI Taxonomy" id="1121476"/>
    <lineage>
        <taxon>Bacteria</taxon>
        <taxon>Bacillati</taxon>
        <taxon>Bacillota</taxon>
        <taxon>Tissierellia</taxon>
        <taxon>Dethiosulfatibacter</taxon>
    </lineage>
</organism>
<sequence length="477" mass="53284">MNDKSNTKEYQIHKASMKILNEVGIKFHNEKAVEILKNNGIRMEGNVAKFNEDEIMRWVEKAPSHCTLHARNPKYNVVFGGDKVNHAPGYGCAFIAEKDGSQREGTIYDYIKCAKMYHTNDDFNIVGGIMVQPNDVPQDSAPLDMFYSTFTHSEKAMFIATGEEKYVRAIMRSMAEVYGGFDEMVRKPRLIALANTNSPLALDKIMLDNIMVFAEYGQPVVVAPSTMLGLTGPVTIAGTLASSNSEVLAGIALAQMIRPGTPILYGMQSTGSDMRMAQIAGASPEGTLIQGFGGKMAKYYKLPCRGGGCMTDSPTVNAQAGYESMMTCFSSYMNKINFVIHSGGIVAGFNALSFEKMIIDFEVIRYVKRCFRGFEINEDTLALDLIKEKGHSGEFLTSDHTWNNFRSEIYTPMISTRGNVNNPMEEYDNAIEKEIDNMIRKYDENRPEIDKKDIEKVRRILGEAGIEKDRLDYIDSL</sequence>
<dbReference type="AlphaFoldDB" id="A0A1M6KD61"/>
<dbReference type="STRING" id="1121476.SAMN02745751_02873"/>
<gene>
    <name evidence="5" type="ORF">SAMN02745751_02873</name>
</gene>
<dbReference type="Proteomes" id="UP000184052">
    <property type="component" value="Unassembled WGS sequence"/>
</dbReference>
<dbReference type="GO" id="GO:0015948">
    <property type="term" value="P:methanogenesis"/>
    <property type="evidence" value="ECO:0007669"/>
    <property type="project" value="UniProtKB-UniRule"/>
</dbReference>
<comment type="similarity">
    <text evidence="1 4">Belongs to the trimethylamine methyltransferase family.</text>
</comment>
<dbReference type="EC" id="2.1.1.-" evidence="4"/>
<dbReference type="InterPro" id="IPR010426">
    <property type="entry name" value="MTTB_MeTrfase"/>
</dbReference>
<evidence type="ECO:0000256" key="1">
    <source>
        <dbReference type="ARBA" id="ARBA00007137"/>
    </source>
</evidence>
<dbReference type="Gene3D" id="3.20.20.480">
    <property type="entry name" value="Trimethylamine methyltransferase-like"/>
    <property type="match status" value="1"/>
</dbReference>
<dbReference type="EMBL" id="FQZL01000025">
    <property type="protein sequence ID" value="SHJ56885.1"/>
    <property type="molecule type" value="Genomic_DNA"/>
</dbReference>
<evidence type="ECO:0000256" key="2">
    <source>
        <dbReference type="ARBA" id="ARBA00022603"/>
    </source>
</evidence>
<keyword evidence="2 5" id="KW-0489">Methyltransferase</keyword>
<dbReference type="OrthoDB" id="5418352at2"/>
<dbReference type="GO" id="GO:0032259">
    <property type="term" value="P:methylation"/>
    <property type="evidence" value="ECO:0007669"/>
    <property type="project" value="UniProtKB-KW"/>
</dbReference>
<evidence type="ECO:0000313" key="6">
    <source>
        <dbReference type="Proteomes" id="UP000184052"/>
    </source>
</evidence>
<evidence type="ECO:0000256" key="4">
    <source>
        <dbReference type="PIRNR" id="PIRNR037567"/>
    </source>
</evidence>
<accession>A0A1M6KD61</accession>
<reference evidence="5 6" key="1">
    <citation type="submission" date="2016-11" db="EMBL/GenBank/DDBJ databases">
        <authorList>
            <person name="Jaros S."/>
            <person name="Januszkiewicz K."/>
            <person name="Wedrychowicz H."/>
        </authorList>
    </citation>
    <scope>NUCLEOTIDE SEQUENCE [LARGE SCALE GENOMIC DNA]</scope>
    <source>
        <strain evidence="5 6">DSM 17477</strain>
    </source>
</reference>